<evidence type="ECO:0000259" key="4">
    <source>
        <dbReference type="Pfam" id="PF08241"/>
    </source>
</evidence>
<dbReference type="InterPro" id="IPR051052">
    <property type="entry name" value="Diverse_substrate_MTase"/>
</dbReference>
<dbReference type="GO" id="GO:0032259">
    <property type="term" value="P:methylation"/>
    <property type="evidence" value="ECO:0007669"/>
    <property type="project" value="UniProtKB-KW"/>
</dbReference>
<proteinExistence type="inferred from homology"/>
<evidence type="ECO:0000313" key="5">
    <source>
        <dbReference type="EMBL" id="TDD02396.1"/>
    </source>
</evidence>
<organism evidence="5 6">
    <name type="scientific">Nonomuraea deserti</name>
    <dbReference type="NCBI Taxonomy" id="1848322"/>
    <lineage>
        <taxon>Bacteria</taxon>
        <taxon>Bacillati</taxon>
        <taxon>Actinomycetota</taxon>
        <taxon>Actinomycetes</taxon>
        <taxon>Streptosporangiales</taxon>
        <taxon>Streptosporangiaceae</taxon>
        <taxon>Nonomuraea</taxon>
    </lineage>
</organism>
<dbReference type="Pfam" id="PF08241">
    <property type="entry name" value="Methyltransf_11"/>
    <property type="match status" value="1"/>
</dbReference>
<evidence type="ECO:0000256" key="2">
    <source>
        <dbReference type="ARBA" id="ARBA00022603"/>
    </source>
</evidence>
<evidence type="ECO:0000313" key="6">
    <source>
        <dbReference type="Proteomes" id="UP000295258"/>
    </source>
</evidence>
<dbReference type="AlphaFoldDB" id="A0A4V2YA54"/>
<dbReference type="Proteomes" id="UP000295258">
    <property type="component" value="Unassembled WGS sequence"/>
</dbReference>
<sequence length="258" mass="28245">MTAERVQARVFGEVADEYDRIRPAYSDALVDDVLAYARLDGAPAVEAGAGTGKATAMFAARGIDLTAVEPDPAMAGVLDRRLGEHSDVKVVISSFEDFRPERAFGLLYSAQAWHWVDPDVRWRKAAEVLAPGGAVALFWHVDMIKDAAVLDAALAVYRAHTPHIVPDTELPTEASIETSGWWLELERQPAFQDLSARLYPSERTLSTTDYLALLTTRSVVRMLGDDVRAGFLGALRDALGDQVTLSMTTALYLARRTP</sequence>
<keyword evidence="3 5" id="KW-0808">Transferase</keyword>
<keyword evidence="2 5" id="KW-0489">Methyltransferase</keyword>
<dbReference type="SUPFAM" id="SSF53335">
    <property type="entry name" value="S-adenosyl-L-methionine-dependent methyltransferases"/>
    <property type="match status" value="1"/>
</dbReference>
<dbReference type="EMBL" id="SMKO01000065">
    <property type="protein sequence ID" value="TDD02396.1"/>
    <property type="molecule type" value="Genomic_DNA"/>
</dbReference>
<gene>
    <name evidence="5" type="ORF">E1292_23525</name>
</gene>
<dbReference type="RefSeq" id="WP_132597382.1">
    <property type="nucleotide sequence ID" value="NZ_SMKO01000065.1"/>
</dbReference>
<name>A0A4V2YA54_9ACTN</name>
<evidence type="ECO:0000256" key="1">
    <source>
        <dbReference type="ARBA" id="ARBA00008361"/>
    </source>
</evidence>
<comment type="caution">
    <text evidence="5">The sequence shown here is derived from an EMBL/GenBank/DDBJ whole genome shotgun (WGS) entry which is preliminary data.</text>
</comment>
<reference evidence="5 6" key="1">
    <citation type="submission" date="2019-03" db="EMBL/GenBank/DDBJ databases">
        <title>Draft genome sequences of novel Actinobacteria.</title>
        <authorList>
            <person name="Sahin N."/>
            <person name="Ay H."/>
            <person name="Saygin H."/>
        </authorList>
    </citation>
    <scope>NUCLEOTIDE SEQUENCE [LARGE SCALE GENOMIC DNA]</scope>
    <source>
        <strain evidence="5 6">KC310</strain>
    </source>
</reference>
<dbReference type="PANTHER" id="PTHR44942">
    <property type="entry name" value="METHYLTRANSF_11 DOMAIN-CONTAINING PROTEIN"/>
    <property type="match status" value="1"/>
</dbReference>
<protein>
    <submittedName>
        <fullName evidence="5">Class I SAM-dependent methyltransferase</fullName>
    </submittedName>
</protein>
<accession>A0A4V2YA54</accession>
<dbReference type="PANTHER" id="PTHR44942:SF4">
    <property type="entry name" value="METHYLTRANSFERASE TYPE 11 DOMAIN-CONTAINING PROTEIN"/>
    <property type="match status" value="1"/>
</dbReference>
<dbReference type="InterPro" id="IPR013216">
    <property type="entry name" value="Methyltransf_11"/>
</dbReference>
<keyword evidence="6" id="KW-1185">Reference proteome</keyword>
<comment type="similarity">
    <text evidence="1">Belongs to the methyltransferase superfamily.</text>
</comment>
<evidence type="ECO:0000256" key="3">
    <source>
        <dbReference type="ARBA" id="ARBA00022679"/>
    </source>
</evidence>
<dbReference type="InterPro" id="IPR029063">
    <property type="entry name" value="SAM-dependent_MTases_sf"/>
</dbReference>
<dbReference type="Gene3D" id="3.40.50.150">
    <property type="entry name" value="Vaccinia Virus protein VP39"/>
    <property type="match status" value="1"/>
</dbReference>
<dbReference type="CDD" id="cd02440">
    <property type="entry name" value="AdoMet_MTases"/>
    <property type="match status" value="1"/>
</dbReference>
<feature type="domain" description="Methyltransferase type 11" evidence="4">
    <location>
        <begin position="46"/>
        <end position="136"/>
    </location>
</feature>
<dbReference type="GO" id="GO:0008757">
    <property type="term" value="F:S-adenosylmethionine-dependent methyltransferase activity"/>
    <property type="evidence" value="ECO:0007669"/>
    <property type="project" value="InterPro"/>
</dbReference>